<evidence type="ECO:0000313" key="3">
    <source>
        <dbReference type="Proteomes" id="UP000503464"/>
    </source>
</evidence>
<evidence type="ECO:0000259" key="1">
    <source>
        <dbReference type="Pfam" id="PF00419"/>
    </source>
</evidence>
<dbReference type="PANTHER" id="PTHR33420:SF26">
    <property type="entry name" value="FIMBRIAL SUBUNIT"/>
    <property type="match status" value="1"/>
</dbReference>
<dbReference type="SUPFAM" id="SSF49401">
    <property type="entry name" value="Bacterial adhesins"/>
    <property type="match status" value="1"/>
</dbReference>
<accession>A0AAE7EEE2</accession>
<reference evidence="3" key="1">
    <citation type="submission" date="2020-03" db="EMBL/GenBank/DDBJ databases">
        <title>Genome sequences of seven Enterobacteriaceae strains isolated from Canadian wastewater treatment facilities.</title>
        <authorList>
            <person name="Huang H."/>
            <person name="Chmara J.T."/>
            <person name="Duceppe M.-O."/>
        </authorList>
    </citation>
    <scope>NUCLEOTIDE SEQUENCE [LARGE SCALE GENOMIC DNA]</scope>
    <source>
        <strain evidence="3">Biosolid 3</strain>
    </source>
</reference>
<dbReference type="InterPro" id="IPR036937">
    <property type="entry name" value="Adhesion_dom_fimbrial_sf"/>
</dbReference>
<sequence>MNVGLFRNLILSFIFISSGGYAAENLKFSGELVRQPCVLSPGDENIPLDFGEIIDKYLYAHERVKSQTITIHLQNCDTSLARMIRVSFTGAGNDALPGYLSVSSGDINSGLAIGLENTNNGEPININNGTNMNIEINPGTMDINFNAFVRGEPKAIANKTISRGVFNAILNFSLIYE</sequence>
<proteinExistence type="predicted"/>
<dbReference type="RefSeq" id="WP_065683721.1">
    <property type="nucleotide sequence ID" value="NZ_CAMKUK010000009.1"/>
</dbReference>
<name>A0AAE7EEE2_SERFO</name>
<dbReference type="EMBL" id="CP054160">
    <property type="protein sequence ID" value="QKJ57095.1"/>
    <property type="molecule type" value="Genomic_DNA"/>
</dbReference>
<dbReference type="InterPro" id="IPR000259">
    <property type="entry name" value="Adhesion_dom_fimbrial"/>
</dbReference>
<dbReference type="Proteomes" id="UP000503464">
    <property type="component" value="Chromosome"/>
</dbReference>
<dbReference type="PANTHER" id="PTHR33420">
    <property type="entry name" value="FIMBRIAL SUBUNIT ELFA-RELATED"/>
    <property type="match status" value="1"/>
</dbReference>
<dbReference type="AlphaFoldDB" id="A0AAE7EEE2"/>
<dbReference type="Pfam" id="PF00419">
    <property type="entry name" value="Fimbrial"/>
    <property type="match status" value="1"/>
</dbReference>
<dbReference type="InterPro" id="IPR050263">
    <property type="entry name" value="Bact_Fimbrial_Adh_Pro"/>
</dbReference>
<dbReference type="InterPro" id="IPR008966">
    <property type="entry name" value="Adhesion_dom_sf"/>
</dbReference>
<evidence type="ECO:0000313" key="2">
    <source>
        <dbReference type="EMBL" id="QKJ57095.1"/>
    </source>
</evidence>
<dbReference type="GO" id="GO:0009289">
    <property type="term" value="C:pilus"/>
    <property type="evidence" value="ECO:0007669"/>
    <property type="project" value="InterPro"/>
</dbReference>
<gene>
    <name evidence="2" type="ORF">G9399_00125</name>
</gene>
<dbReference type="Gene3D" id="2.60.40.1090">
    <property type="entry name" value="Fimbrial-type adhesion domain"/>
    <property type="match status" value="1"/>
</dbReference>
<protein>
    <submittedName>
        <fullName evidence="2">Type 1 fimbrial protein</fullName>
    </submittedName>
</protein>
<feature type="domain" description="Fimbrial-type adhesion" evidence="1">
    <location>
        <begin position="27"/>
        <end position="176"/>
    </location>
</feature>
<dbReference type="GO" id="GO:0043709">
    <property type="term" value="P:cell adhesion involved in single-species biofilm formation"/>
    <property type="evidence" value="ECO:0007669"/>
    <property type="project" value="TreeGrafter"/>
</dbReference>
<organism evidence="2 3">
    <name type="scientific">Serratia fonticola</name>
    <dbReference type="NCBI Taxonomy" id="47917"/>
    <lineage>
        <taxon>Bacteria</taxon>
        <taxon>Pseudomonadati</taxon>
        <taxon>Pseudomonadota</taxon>
        <taxon>Gammaproteobacteria</taxon>
        <taxon>Enterobacterales</taxon>
        <taxon>Yersiniaceae</taxon>
        <taxon>Serratia</taxon>
    </lineage>
</organism>